<sequence>MAVARQLRGEAGSVAGVQVNLKVTGAFGNVTQSYHKSGNPKYKVGPGVVRHSPSLLRGYRPSSEMGPASHTTIIVPTSRSENPLTYPATSNLRTRGASWWESFVWLG</sequence>
<organism evidence="2 3">
    <name type="scientific">Araneus ventricosus</name>
    <name type="common">Orbweaver spider</name>
    <name type="synonym">Epeira ventricosa</name>
    <dbReference type="NCBI Taxonomy" id="182803"/>
    <lineage>
        <taxon>Eukaryota</taxon>
        <taxon>Metazoa</taxon>
        <taxon>Ecdysozoa</taxon>
        <taxon>Arthropoda</taxon>
        <taxon>Chelicerata</taxon>
        <taxon>Arachnida</taxon>
        <taxon>Araneae</taxon>
        <taxon>Araneomorphae</taxon>
        <taxon>Entelegynae</taxon>
        <taxon>Araneoidea</taxon>
        <taxon>Araneidae</taxon>
        <taxon>Araneus</taxon>
    </lineage>
</organism>
<evidence type="ECO:0000313" key="3">
    <source>
        <dbReference type="Proteomes" id="UP000499080"/>
    </source>
</evidence>
<feature type="region of interest" description="Disordered" evidence="1">
    <location>
        <begin position="53"/>
        <end position="80"/>
    </location>
</feature>
<keyword evidence="3" id="KW-1185">Reference proteome</keyword>
<reference evidence="2 3" key="1">
    <citation type="journal article" date="2019" name="Sci. Rep.">
        <title>Orb-weaving spider Araneus ventricosus genome elucidates the spidroin gene catalogue.</title>
        <authorList>
            <person name="Kono N."/>
            <person name="Nakamura H."/>
            <person name="Ohtoshi R."/>
            <person name="Moran D.A.P."/>
            <person name="Shinohara A."/>
            <person name="Yoshida Y."/>
            <person name="Fujiwara M."/>
            <person name="Mori M."/>
            <person name="Tomita M."/>
            <person name="Arakawa K."/>
        </authorList>
    </citation>
    <scope>NUCLEOTIDE SEQUENCE [LARGE SCALE GENOMIC DNA]</scope>
</reference>
<proteinExistence type="predicted"/>
<evidence type="ECO:0000256" key="1">
    <source>
        <dbReference type="SAM" id="MobiDB-lite"/>
    </source>
</evidence>
<dbReference type="EMBL" id="BGPR01003031">
    <property type="protein sequence ID" value="GBM82757.1"/>
    <property type="molecule type" value="Genomic_DNA"/>
</dbReference>
<dbReference type="AlphaFoldDB" id="A0A4Y2IY54"/>
<feature type="compositionally biased region" description="Polar residues" evidence="1">
    <location>
        <begin position="69"/>
        <end position="80"/>
    </location>
</feature>
<comment type="caution">
    <text evidence="2">The sequence shown here is derived from an EMBL/GenBank/DDBJ whole genome shotgun (WGS) entry which is preliminary data.</text>
</comment>
<evidence type="ECO:0000313" key="2">
    <source>
        <dbReference type="EMBL" id="GBM82757.1"/>
    </source>
</evidence>
<accession>A0A4Y2IY54</accession>
<dbReference type="Proteomes" id="UP000499080">
    <property type="component" value="Unassembled WGS sequence"/>
</dbReference>
<gene>
    <name evidence="2" type="ORF">AVEN_154068_1</name>
</gene>
<name>A0A4Y2IY54_ARAVE</name>
<protein>
    <submittedName>
        <fullName evidence="2">Uncharacterized protein</fullName>
    </submittedName>
</protein>